<evidence type="ECO:0000313" key="2">
    <source>
        <dbReference type="Proteomes" id="UP001054837"/>
    </source>
</evidence>
<protein>
    <submittedName>
        <fullName evidence="1">Uncharacterized protein</fullName>
    </submittedName>
</protein>
<dbReference type="EMBL" id="BPLQ01009447">
    <property type="protein sequence ID" value="GIY44058.1"/>
    <property type="molecule type" value="Genomic_DNA"/>
</dbReference>
<reference evidence="1 2" key="1">
    <citation type="submission" date="2021-06" db="EMBL/GenBank/DDBJ databases">
        <title>Caerostris darwini draft genome.</title>
        <authorList>
            <person name="Kono N."/>
            <person name="Arakawa K."/>
        </authorList>
    </citation>
    <scope>NUCLEOTIDE SEQUENCE [LARGE SCALE GENOMIC DNA]</scope>
</reference>
<proteinExistence type="predicted"/>
<sequence>MRASFKNRFQNTKIPSVPLFLHRYFLHLLMCKLEAHLLGCVPVFPTANRWREISFSFWIETESPQLLLPLSIRTSSQKRTRSFVKCYEEENILRHLLMSVRTQGASC</sequence>
<evidence type="ECO:0000313" key="1">
    <source>
        <dbReference type="EMBL" id="GIY44058.1"/>
    </source>
</evidence>
<organism evidence="1 2">
    <name type="scientific">Caerostris darwini</name>
    <dbReference type="NCBI Taxonomy" id="1538125"/>
    <lineage>
        <taxon>Eukaryota</taxon>
        <taxon>Metazoa</taxon>
        <taxon>Ecdysozoa</taxon>
        <taxon>Arthropoda</taxon>
        <taxon>Chelicerata</taxon>
        <taxon>Arachnida</taxon>
        <taxon>Araneae</taxon>
        <taxon>Araneomorphae</taxon>
        <taxon>Entelegynae</taxon>
        <taxon>Araneoidea</taxon>
        <taxon>Araneidae</taxon>
        <taxon>Caerostris</taxon>
    </lineage>
</organism>
<keyword evidence="2" id="KW-1185">Reference proteome</keyword>
<dbReference type="Proteomes" id="UP001054837">
    <property type="component" value="Unassembled WGS sequence"/>
</dbReference>
<gene>
    <name evidence="1" type="ORF">CDAR_64121</name>
</gene>
<comment type="caution">
    <text evidence="1">The sequence shown here is derived from an EMBL/GenBank/DDBJ whole genome shotgun (WGS) entry which is preliminary data.</text>
</comment>
<accession>A0AAV4TJB5</accession>
<dbReference type="AlphaFoldDB" id="A0AAV4TJB5"/>
<name>A0AAV4TJB5_9ARAC</name>